<gene>
    <name evidence="4" type="ORF">HOP12_02860</name>
</gene>
<name>A0A849SNV7_UNCEI</name>
<keyword evidence="2 3" id="KW-0479">Metal-binding</keyword>
<dbReference type="GO" id="GO:0046872">
    <property type="term" value="F:metal ion binding"/>
    <property type="evidence" value="ECO:0007669"/>
    <property type="project" value="UniProtKB-KW"/>
</dbReference>
<evidence type="ECO:0000256" key="1">
    <source>
        <dbReference type="ARBA" id="ARBA00008635"/>
    </source>
</evidence>
<dbReference type="InterPro" id="IPR034660">
    <property type="entry name" value="DinB/YfiT-like"/>
</dbReference>
<dbReference type="AlphaFoldDB" id="A0A849SNV7"/>
<dbReference type="Pfam" id="PF05163">
    <property type="entry name" value="DinB"/>
    <property type="match status" value="1"/>
</dbReference>
<comment type="caution">
    <text evidence="4">The sequence shown here is derived from an EMBL/GenBank/DDBJ whole genome shotgun (WGS) entry which is preliminary data.</text>
</comment>
<feature type="binding site" evidence="3">
    <location>
        <position position="132"/>
    </location>
    <ligand>
        <name>a divalent metal cation</name>
        <dbReference type="ChEBI" id="CHEBI:60240"/>
    </ligand>
</feature>
<evidence type="ECO:0000256" key="3">
    <source>
        <dbReference type="PIRSR" id="PIRSR607837-1"/>
    </source>
</evidence>
<protein>
    <submittedName>
        <fullName evidence="4">Damage-inducible protein DinB</fullName>
    </submittedName>
</protein>
<comment type="similarity">
    <text evidence="1">Belongs to the DinB family.</text>
</comment>
<proteinExistence type="inferred from homology"/>
<evidence type="ECO:0000313" key="5">
    <source>
        <dbReference type="Proteomes" id="UP000580839"/>
    </source>
</evidence>
<dbReference type="SUPFAM" id="SSF109854">
    <property type="entry name" value="DinB/YfiT-like putative metalloenzymes"/>
    <property type="match status" value="1"/>
</dbReference>
<feature type="binding site" evidence="3">
    <location>
        <position position="128"/>
    </location>
    <ligand>
        <name>a divalent metal cation</name>
        <dbReference type="ChEBI" id="CHEBI:60240"/>
    </ligand>
</feature>
<sequence>MPGMHDSTLLETLLDSWDRNNAILVNLLRLVPEGGFETSAAEGSPTVGQLFTHMHFVRLAFISENAPEFAKPVPDEWVAERDVERLALMLNESAAALREAVSGRLESGLPMNQHYDHPILFLQHMIWHEGYHHGQIKLALKLTGQPIADKQAGRGTWGVWMRKT</sequence>
<accession>A0A849SNV7</accession>
<dbReference type="Proteomes" id="UP000580839">
    <property type="component" value="Unassembled WGS sequence"/>
</dbReference>
<dbReference type="EMBL" id="JABFRW010000029">
    <property type="protein sequence ID" value="NOT33090.1"/>
    <property type="molecule type" value="Genomic_DNA"/>
</dbReference>
<evidence type="ECO:0000256" key="2">
    <source>
        <dbReference type="ARBA" id="ARBA00022723"/>
    </source>
</evidence>
<dbReference type="InterPro" id="IPR007837">
    <property type="entry name" value="DinB"/>
</dbReference>
<organism evidence="4 5">
    <name type="scientific">Eiseniibacteriota bacterium</name>
    <dbReference type="NCBI Taxonomy" id="2212470"/>
    <lineage>
        <taxon>Bacteria</taxon>
        <taxon>Candidatus Eiseniibacteriota</taxon>
    </lineage>
</organism>
<feature type="binding site" evidence="3">
    <location>
        <position position="53"/>
    </location>
    <ligand>
        <name>a divalent metal cation</name>
        <dbReference type="ChEBI" id="CHEBI:60240"/>
    </ligand>
</feature>
<dbReference type="Gene3D" id="1.20.120.450">
    <property type="entry name" value="dinb family like domain"/>
    <property type="match status" value="1"/>
</dbReference>
<reference evidence="4 5" key="1">
    <citation type="submission" date="2020-04" db="EMBL/GenBank/DDBJ databases">
        <title>Metagenomic profiling of ammonia- and methane-oxidizing microorganisms in a Dutch drinking water treatment plant.</title>
        <authorList>
            <person name="Poghosyan L."/>
            <person name="Leucker S."/>
        </authorList>
    </citation>
    <scope>NUCLEOTIDE SEQUENCE [LARGE SCALE GENOMIC DNA]</scope>
    <source>
        <strain evidence="4">S-RSF-IL-03</strain>
    </source>
</reference>
<evidence type="ECO:0000313" key="4">
    <source>
        <dbReference type="EMBL" id="NOT33090.1"/>
    </source>
</evidence>